<reference evidence="1 2" key="1">
    <citation type="submission" date="2017-11" db="EMBL/GenBank/DDBJ databases">
        <title>Streptomyces carmine sp. nov., a novel actinomycete isolated from Sophora alopecuroides in Xinjiang, China.</title>
        <authorList>
            <person name="Wang Y."/>
            <person name="Luo X."/>
            <person name="Wan C."/>
            <person name="Zhang L."/>
        </authorList>
    </citation>
    <scope>NUCLEOTIDE SEQUENCE [LARGE SCALE GENOMIC DNA]</scope>
    <source>
        <strain evidence="1 2">TRM SA0054</strain>
    </source>
</reference>
<gene>
    <name evidence="1" type="ORF">CUT44_21980</name>
</gene>
<sequence length="141" mass="15438">MHLIGPGLRTQLIEDVRRTWTELTDDMGERGVNQLAAFLATSARTSETLTPSLRVDEFWHRFVLRTKEYAAFCDALGAGFIHHVPEPTGMSDPAKGRAVMKRTMDAIEAAGFTIDAEFWPGAGAADCTQCHAGCTDSPVNR</sequence>
<name>A0A2M8LUJ7_9ACTN</name>
<comment type="caution">
    <text evidence="1">The sequence shown here is derived from an EMBL/GenBank/DDBJ whole genome shotgun (WGS) entry which is preliminary data.</text>
</comment>
<dbReference type="EMBL" id="PGGW01000063">
    <property type="protein sequence ID" value="PJE95641.1"/>
    <property type="molecule type" value="Genomic_DNA"/>
</dbReference>
<evidence type="ECO:0000313" key="2">
    <source>
        <dbReference type="Proteomes" id="UP000230407"/>
    </source>
</evidence>
<keyword evidence="2" id="KW-1185">Reference proteome</keyword>
<dbReference type="AlphaFoldDB" id="A0A2M8LUJ7"/>
<dbReference type="Proteomes" id="UP000230407">
    <property type="component" value="Unassembled WGS sequence"/>
</dbReference>
<protein>
    <submittedName>
        <fullName evidence="1">Uncharacterized protein</fullName>
    </submittedName>
</protein>
<proteinExistence type="predicted"/>
<organism evidence="1 2">
    <name type="scientific">Streptomyces carminius</name>
    <dbReference type="NCBI Taxonomy" id="2665496"/>
    <lineage>
        <taxon>Bacteria</taxon>
        <taxon>Bacillati</taxon>
        <taxon>Actinomycetota</taxon>
        <taxon>Actinomycetes</taxon>
        <taxon>Kitasatosporales</taxon>
        <taxon>Streptomycetaceae</taxon>
        <taxon>Streptomyces</taxon>
    </lineage>
</organism>
<accession>A0A2M8LUJ7</accession>
<evidence type="ECO:0000313" key="1">
    <source>
        <dbReference type="EMBL" id="PJE95641.1"/>
    </source>
</evidence>